<feature type="transmembrane region" description="Helical" evidence="1">
    <location>
        <begin position="6"/>
        <end position="25"/>
    </location>
</feature>
<protein>
    <submittedName>
        <fullName evidence="2">Uncharacterized protein</fullName>
    </submittedName>
</protein>
<sequence>MLFWDSLTNTFNLMCAFSFIILISLARRLAFFVFFFLISSESALEFLNILISRVILWHILTRTCLTLPRVFTTKLLSLMLDKWLGSSISLRGYMLLWKSR</sequence>
<reference evidence="2" key="1">
    <citation type="submission" date="2021-05" db="EMBL/GenBank/DDBJ databases">
        <authorList>
            <person name="Alioto T."/>
            <person name="Alioto T."/>
            <person name="Gomez Garrido J."/>
        </authorList>
    </citation>
    <scope>NUCLEOTIDE SEQUENCE</scope>
</reference>
<dbReference type="EMBL" id="HBUF01017564">
    <property type="protein sequence ID" value="CAG6610243.1"/>
    <property type="molecule type" value="Transcribed_RNA"/>
</dbReference>
<dbReference type="EMBL" id="HBUF01348055">
    <property type="protein sequence ID" value="CAG6711302.1"/>
    <property type="molecule type" value="Transcribed_RNA"/>
</dbReference>
<organism evidence="2">
    <name type="scientific">Cacopsylla melanoneura</name>
    <dbReference type="NCBI Taxonomy" id="428564"/>
    <lineage>
        <taxon>Eukaryota</taxon>
        <taxon>Metazoa</taxon>
        <taxon>Ecdysozoa</taxon>
        <taxon>Arthropoda</taxon>
        <taxon>Hexapoda</taxon>
        <taxon>Insecta</taxon>
        <taxon>Pterygota</taxon>
        <taxon>Neoptera</taxon>
        <taxon>Paraneoptera</taxon>
        <taxon>Hemiptera</taxon>
        <taxon>Sternorrhyncha</taxon>
        <taxon>Psylloidea</taxon>
        <taxon>Psyllidae</taxon>
        <taxon>Psyllinae</taxon>
        <taxon>Cacopsylla</taxon>
    </lineage>
</organism>
<keyword evidence="1" id="KW-0812">Transmembrane</keyword>
<dbReference type="EMBL" id="HBUF01017566">
    <property type="protein sequence ID" value="CAG6610245.1"/>
    <property type="molecule type" value="Transcribed_RNA"/>
</dbReference>
<dbReference type="AlphaFoldDB" id="A0A8D8XVS7"/>
<name>A0A8D8XVS7_9HEMI</name>
<accession>A0A8D8XVS7</accession>
<dbReference type="EMBL" id="HBUF01017565">
    <property type="protein sequence ID" value="CAG6610244.1"/>
    <property type="molecule type" value="Transcribed_RNA"/>
</dbReference>
<evidence type="ECO:0000256" key="1">
    <source>
        <dbReference type="SAM" id="Phobius"/>
    </source>
</evidence>
<keyword evidence="1" id="KW-0472">Membrane</keyword>
<proteinExistence type="predicted"/>
<dbReference type="EMBL" id="HBUF01017567">
    <property type="protein sequence ID" value="CAG6610246.1"/>
    <property type="molecule type" value="Transcribed_RNA"/>
</dbReference>
<feature type="transmembrane region" description="Helical" evidence="1">
    <location>
        <begin position="32"/>
        <end position="55"/>
    </location>
</feature>
<evidence type="ECO:0000313" key="2">
    <source>
        <dbReference type="EMBL" id="CAG6711302.1"/>
    </source>
</evidence>
<keyword evidence="1" id="KW-1133">Transmembrane helix</keyword>